<feature type="signal peptide" evidence="1">
    <location>
        <begin position="1"/>
        <end position="23"/>
    </location>
</feature>
<proteinExistence type="predicted"/>
<gene>
    <name evidence="2" type="ORF">ABFY20_07665</name>
</gene>
<name>A0AB39BL51_9MICO</name>
<dbReference type="PROSITE" id="PS51257">
    <property type="entry name" value="PROKAR_LIPOPROTEIN"/>
    <property type="match status" value="1"/>
</dbReference>
<organism evidence="2">
    <name type="scientific">Herbiconiux sp. A18JL235</name>
    <dbReference type="NCBI Taxonomy" id="3152363"/>
    <lineage>
        <taxon>Bacteria</taxon>
        <taxon>Bacillati</taxon>
        <taxon>Actinomycetota</taxon>
        <taxon>Actinomycetes</taxon>
        <taxon>Micrococcales</taxon>
        <taxon>Microbacteriaceae</taxon>
        <taxon>Herbiconiux</taxon>
    </lineage>
</organism>
<feature type="chain" id="PRO_5044307170" evidence="1">
    <location>
        <begin position="24"/>
        <end position="156"/>
    </location>
</feature>
<dbReference type="EMBL" id="CP162511">
    <property type="protein sequence ID" value="XDI06969.1"/>
    <property type="molecule type" value="Genomic_DNA"/>
</dbReference>
<protein>
    <submittedName>
        <fullName evidence="2">Uncharacterized protein</fullName>
    </submittedName>
</protein>
<dbReference type="AlphaFoldDB" id="A0AB39BL51"/>
<evidence type="ECO:0000256" key="1">
    <source>
        <dbReference type="SAM" id="SignalP"/>
    </source>
</evidence>
<sequence>MRHTTRSAALAVAFAILLTPALAGCIGNPVEQIVEGAVEQAGGGDVDLNSDGGLPDGFPTEVPLYDGEIVGGMGVGVADGDGGWTVIVKVADPEASFTSINDQLVAAGFESQFSGFSDGTGTGMYQGANYGVLVTVADDGSGQVTATYIVSANSAE</sequence>
<dbReference type="RefSeq" id="WP_368499346.1">
    <property type="nucleotide sequence ID" value="NZ_CP162511.1"/>
</dbReference>
<evidence type="ECO:0000313" key="2">
    <source>
        <dbReference type="EMBL" id="XDI06969.1"/>
    </source>
</evidence>
<accession>A0AB39BL51</accession>
<keyword evidence="1" id="KW-0732">Signal</keyword>
<reference evidence="2" key="1">
    <citation type="submission" date="2024-05" db="EMBL/GenBank/DDBJ databases">
        <title>Herbiconiux sp. A18JL235.</title>
        <authorList>
            <person name="Zhang G."/>
        </authorList>
    </citation>
    <scope>NUCLEOTIDE SEQUENCE</scope>
    <source>
        <strain evidence="2">A18JL235</strain>
    </source>
</reference>